<dbReference type="InterPro" id="IPR015421">
    <property type="entry name" value="PyrdxlP-dep_Trfase_major"/>
</dbReference>
<proteinExistence type="inferred from homology"/>
<dbReference type="PANTHER" id="PTHR46383:SF1">
    <property type="entry name" value="ASPARTATE AMINOTRANSFERASE"/>
    <property type="match status" value="1"/>
</dbReference>
<dbReference type="PATRIC" id="fig|1409788.3.peg.480"/>
<dbReference type="GO" id="GO:0008483">
    <property type="term" value="F:transaminase activity"/>
    <property type="evidence" value="ECO:0007669"/>
    <property type="project" value="UniProtKB-KW"/>
</dbReference>
<dbReference type="PANTHER" id="PTHR46383">
    <property type="entry name" value="ASPARTATE AMINOTRANSFERASE"/>
    <property type="match status" value="1"/>
</dbReference>
<dbReference type="EMBL" id="LGIA01000022">
    <property type="protein sequence ID" value="KOH46747.1"/>
    <property type="molecule type" value="Genomic_DNA"/>
</dbReference>
<dbReference type="GO" id="GO:0006520">
    <property type="term" value="P:amino acid metabolic process"/>
    <property type="evidence" value="ECO:0007669"/>
    <property type="project" value="InterPro"/>
</dbReference>
<dbReference type="OrthoDB" id="1112781at2"/>
<comment type="caution">
    <text evidence="7">The sequence shown here is derived from an EMBL/GenBank/DDBJ whole genome shotgun (WGS) entry which is preliminary data.</text>
</comment>
<evidence type="ECO:0000259" key="6">
    <source>
        <dbReference type="Pfam" id="PF00155"/>
    </source>
</evidence>
<dbReference type="AlphaFoldDB" id="A0A0L8VF16"/>
<sequence length="438" mass="49023">MKKTPINQQLVDQNIAKLRIDHIGQASIREIVALVNLVEEAGSEKFIRMEMGVPGLPPAQVGTEAEIEALRSGVASKYPMMDGIKPLKQEASRFIKLFMDVDVSPAGCIPTVGSMQGTYAALLVASNVDAKKDTALFIDPGFPVQKQQMLVMGHQYETFDVFNHRGAKLREKLEGFLAKGNINSIIYSNPNNPSWICFTEEELQIIGELANKYDVIVMEDLAYFGMDFRKDLYTPGKPPYQPTVARYTNNYVLFVSSSKIFSYAGQRCGMMIISDSLFNRDYDNLKIRFKSNTFGNAIVLRALYTLSSGTSHSAQYALAAMFKAASDGQFNFINDVKEYSEKAKIMKSIFLKHGFYIVYEKDGDELVGDGFYFTIAYPNMTGEELLANLLYYGVSAITLKNTGSEKEGLRACVSHVQRSQFDDLDKRLEQFATDFPVN</sequence>
<keyword evidence="5" id="KW-0663">Pyridoxal phosphate</keyword>
<dbReference type="InterPro" id="IPR015424">
    <property type="entry name" value="PyrdxlP-dep_Trfase"/>
</dbReference>
<keyword evidence="3 7" id="KW-0032">Aminotransferase</keyword>
<protein>
    <submittedName>
        <fullName evidence="7">Aminotransferase</fullName>
    </submittedName>
</protein>
<accession>A0A0L8VF16</accession>
<dbReference type="RefSeq" id="WP_053179383.1">
    <property type="nucleotide sequence ID" value="NZ_LGIA01000022.1"/>
</dbReference>
<feature type="domain" description="Aminotransferase class I/classII large" evidence="6">
    <location>
        <begin position="53"/>
        <end position="418"/>
    </location>
</feature>
<evidence type="ECO:0000256" key="1">
    <source>
        <dbReference type="ARBA" id="ARBA00001933"/>
    </source>
</evidence>
<evidence type="ECO:0000256" key="4">
    <source>
        <dbReference type="ARBA" id="ARBA00022679"/>
    </source>
</evidence>
<comment type="similarity">
    <text evidence="2">Belongs to the class-I pyridoxal-phosphate-dependent aminotransferase family.</text>
</comment>
<dbReference type="STRING" id="1409788.NC99_04630"/>
<evidence type="ECO:0000256" key="3">
    <source>
        <dbReference type="ARBA" id="ARBA00022576"/>
    </source>
</evidence>
<dbReference type="Gene3D" id="3.90.1150.100">
    <property type="match status" value="2"/>
</dbReference>
<evidence type="ECO:0000256" key="5">
    <source>
        <dbReference type="ARBA" id="ARBA00022898"/>
    </source>
</evidence>
<reference evidence="8" key="1">
    <citation type="submission" date="2015-07" db="EMBL/GenBank/DDBJ databases">
        <title>Genome sequencing of Sunxiuqinia dokdonensis strain SK.</title>
        <authorList>
            <person name="Ahn S."/>
            <person name="Kim B.-C."/>
        </authorList>
    </citation>
    <scope>NUCLEOTIDE SEQUENCE [LARGE SCALE GENOMIC DNA]</scope>
    <source>
        <strain evidence="8">SK</strain>
    </source>
</reference>
<dbReference type="InterPro" id="IPR004839">
    <property type="entry name" value="Aminotransferase_I/II_large"/>
</dbReference>
<dbReference type="CDD" id="cd00609">
    <property type="entry name" value="AAT_like"/>
    <property type="match status" value="1"/>
</dbReference>
<evidence type="ECO:0000313" key="7">
    <source>
        <dbReference type="EMBL" id="KOH46747.1"/>
    </source>
</evidence>
<keyword evidence="4 7" id="KW-0808">Transferase</keyword>
<evidence type="ECO:0000256" key="2">
    <source>
        <dbReference type="ARBA" id="ARBA00007441"/>
    </source>
</evidence>
<gene>
    <name evidence="7" type="ORF">NC99_04630</name>
</gene>
<dbReference type="SUPFAM" id="SSF53383">
    <property type="entry name" value="PLP-dependent transferases"/>
    <property type="match status" value="1"/>
</dbReference>
<organism evidence="7 8">
    <name type="scientific">Sunxiuqinia dokdonensis</name>
    <dbReference type="NCBI Taxonomy" id="1409788"/>
    <lineage>
        <taxon>Bacteria</taxon>
        <taxon>Pseudomonadati</taxon>
        <taxon>Bacteroidota</taxon>
        <taxon>Bacteroidia</taxon>
        <taxon>Marinilabiliales</taxon>
        <taxon>Prolixibacteraceae</taxon>
        <taxon>Sunxiuqinia</taxon>
    </lineage>
</organism>
<keyword evidence="8" id="KW-1185">Reference proteome</keyword>
<dbReference type="Gene3D" id="3.40.640.10">
    <property type="entry name" value="Type I PLP-dependent aspartate aminotransferase-like (Major domain)"/>
    <property type="match status" value="1"/>
</dbReference>
<evidence type="ECO:0000313" key="8">
    <source>
        <dbReference type="Proteomes" id="UP000036958"/>
    </source>
</evidence>
<name>A0A0L8VF16_9BACT</name>
<dbReference type="Proteomes" id="UP000036958">
    <property type="component" value="Unassembled WGS sequence"/>
</dbReference>
<comment type="cofactor">
    <cofactor evidence="1">
        <name>pyridoxal 5'-phosphate</name>
        <dbReference type="ChEBI" id="CHEBI:597326"/>
    </cofactor>
</comment>
<dbReference type="InterPro" id="IPR050596">
    <property type="entry name" value="AspAT/PAT-like"/>
</dbReference>
<dbReference type="Pfam" id="PF00155">
    <property type="entry name" value="Aminotran_1_2"/>
    <property type="match status" value="1"/>
</dbReference>
<dbReference type="GO" id="GO:0030170">
    <property type="term" value="F:pyridoxal phosphate binding"/>
    <property type="evidence" value="ECO:0007669"/>
    <property type="project" value="InterPro"/>
</dbReference>